<dbReference type="HAMAP" id="MF_00148">
    <property type="entry name" value="UDG"/>
    <property type="match status" value="1"/>
</dbReference>
<reference evidence="8" key="1">
    <citation type="submission" date="2019-03" db="EMBL/GenBank/DDBJ databases">
        <title>Single cell metagenomics reveals metabolic interactions within the superorganism composed of flagellate Streblomastix strix and complex community of Bacteroidetes bacteria on its surface.</title>
        <authorList>
            <person name="Treitli S.C."/>
            <person name="Kolisko M."/>
            <person name="Husnik F."/>
            <person name="Keeling P."/>
            <person name="Hampl V."/>
        </authorList>
    </citation>
    <scope>NUCLEOTIDE SEQUENCE</scope>
    <source>
        <strain evidence="8">STM</strain>
    </source>
</reference>
<dbReference type="NCBIfam" id="NF003592">
    <property type="entry name" value="PRK05254.1-5"/>
    <property type="match status" value="1"/>
</dbReference>
<sequence>MNVQIEESWKSRLQPEFDKEYFVKLTGFVRNEYLQGAIYPPGKWIFNAFNFCPFEKVKVVIIGQDPYHGPGQAHGLCFSVNDGVPFPPSLVNIFQEIKNDVGSEIPKTGNLTRWAEQGVLLLNATLTVRAHLPGSHQNKGWETFTDAAIRLLATTRSHIVFILWGAYAQRKGAFIDKTQHLVLTSAHPSPLSAHNGFFHNQYFSRTNDYLKSYGQTGIAW</sequence>
<evidence type="ECO:0000313" key="8">
    <source>
        <dbReference type="EMBL" id="KAA6350160.1"/>
    </source>
</evidence>
<organism evidence="8">
    <name type="scientific">termite gut metagenome</name>
    <dbReference type="NCBI Taxonomy" id="433724"/>
    <lineage>
        <taxon>unclassified sequences</taxon>
        <taxon>metagenomes</taxon>
        <taxon>organismal metagenomes</taxon>
    </lineage>
</organism>
<comment type="caution">
    <text evidence="8">The sequence shown here is derived from an EMBL/GenBank/DDBJ whole genome shotgun (WGS) entry which is preliminary data.</text>
</comment>
<evidence type="ECO:0000256" key="2">
    <source>
        <dbReference type="ARBA" id="ARBA00008184"/>
    </source>
</evidence>
<evidence type="ECO:0000256" key="4">
    <source>
        <dbReference type="ARBA" id="ARBA00022763"/>
    </source>
</evidence>
<dbReference type="InterPro" id="IPR002043">
    <property type="entry name" value="UDG_fam1"/>
</dbReference>
<keyword evidence="6" id="KW-0234">DNA repair</keyword>
<dbReference type="InterPro" id="IPR036895">
    <property type="entry name" value="Uracil-DNA_glycosylase-like_sf"/>
</dbReference>
<dbReference type="NCBIfam" id="TIGR00628">
    <property type="entry name" value="ung"/>
    <property type="match status" value="1"/>
</dbReference>
<comment type="similarity">
    <text evidence="2">Belongs to the uracil-DNA glycosylase (UDG) superfamily. UNG family.</text>
</comment>
<dbReference type="GO" id="GO:0004844">
    <property type="term" value="F:uracil DNA N-glycosylase activity"/>
    <property type="evidence" value="ECO:0007669"/>
    <property type="project" value="UniProtKB-EC"/>
</dbReference>
<keyword evidence="8" id="KW-0326">Glycosidase</keyword>
<dbReference type="SMART" id="SM00987">
    <property type="entry name" value="UreE_C"/>
    <property type="match status" value="1"/>
</dbReference>
<dbReference type="GO" id="GO:0097510">
    <property type="term" value="P:base-excision repair, AP site formation via deaminated base removal"/>
    <property type="evidence" value="ECO:0007669"/>
    <property type="project" value="TreeGrafter"/>
</dbReference>
<dbReference type="PROSITE" id="PS00130">
    <property type="entry name" value="U_DNA_GLYCOSYLASE"/>
    <property type="match status" value="1"/>
</dbReference>
<proteinExistence type="inferred from homology"/>
<evidence type="ECO:0000256" key="5">
    <source>
        <dbReference type="ARBA" id="ARBA00022801"/>
    </source>
</evidence>
<dbReference type="FunFam" id="3.40.470.10:FF:000001">
    <property type="entry name" value="Uracil-DNA glycosylase"/>
    <property type="match status" value="1"/>
</dbReference>
<dbReference type="SMART" id="SM00986">
    <property type="entry name" value="UDG"/>
    <property type="match status" value="1"/>
</dbReference>
<dbReference type="EMBL" id="SNRY01000032">
    <property type="protein sequence ID" value="KAA6350160.1"/>
    <property type="molecule type" value="Genomic_DNA"/>
</dbReference>
<keyword evidence="4" id="KW-0227">DNA damage</keyword>
<dbReference type="InterPro" id="IPR018085">
    <property type="entry name" value="Ura-DNA_Glyclase_AS"/>
</dbReference>
<accession>A0A5J4SY74</accession>
<dbReference type="CDD" id="cd10027">
    <property type="entry name" value="UDG-F1-like"/>
    <property type="match status" value="1"/>
</dbReference>
<keyword evidence="5 8" id="KW-0378">Hydrolase</keyword>
<dbReference type="InterPro" id="IPR005122">
    <property type="entry name" value="Uracil-DNA_glycosylase-like"/>
</dbReference>
<protein>
    <recommendedName>
        <fullName evidence="3">uracil-DNA glycosylase</fullName>
        <ecNumber evidence="3">3.2.2.27</ecNumber>
    </recommendedName>
</protein>
<dbReference type="AlphaFoldDB" id="A0A5J4SY74"/>
<dbReference type="NCBIfam" id="NF003589">
    <property type="entry name" value="PRK05254.1-2"/>
    <property type="match status" value="1"/>
</dbReference>
<evidence type="ECO:0000256" key="3">
    <source>
        <dbReference type="ARBA" id="ARBA00012030"/>
    </source>
</evidence>
<dbReference type="EC" id="3.2.2.27" evidence="3"/>
<feature type="domain" description="Uracil-DNA glycosylase-like" evidence="7">
    <location>
        <begin position="50"/>
        <end position="210"/>
    </location>
</feature>
<dbReference type="SUPFAM" id="SSF52141">
    <property type="entry name" value="Uracil-DNA glycosylase-like"/>
    <property type="match status" value="1"/>
</dbReference>
<dbReference type="PANTHER" id="PTHR11264:SF0">
    <property type="entry name" value="URACIL-DNA GLYCOSYLASE"/>
    <property type="match status" value="1"/>
</dbReference>
<name>A0A5J4SY74_9ZZZZ</name>
<gene>
    <name evidence="8" type="ORF">EZS27_002426</name>
</gene>
<dbReference type="PANTHER" id="PTHR11264">
    <property type="entry name" value="URACIL-DNA GLYCOSYLASE"/>
    <property type="match status" value="1"/>
</dbReference>
<evidence type="ECO:0000256" key="6">
    <source>
        <dbReference type="ARBA" id="ARBA00023204"/>
    </source>
</evidence>
<dbReference type="Gene3D" id="3.40.470.10">
    <property type="entry name" value="Uracil-DNA glycosylase-like domain"/>
    <property type="match status" value="1"/>
</dbReference>
<evidence type="ECO:0000256" key="1">
    <source>
        <dbReference type="ARBA" id="ARBA00001400"/>
    </source>
</evidence>
<dbReference type="NCBIfam" id="NF003591">
    <property type="entry name" value="PRK05254.1-4"/>
    <property type="match status" value="1"/>
</dbReference>
<dbReference type="NCBIfam" id="NF003588">
    <property type="entry name" value="PRK05254.1-1"/>
    <property type="match status" value="1"/>
</dbReference>
<evidence type="ECO:0000259" key="7">
    <source>
        <dbReference type="SMART" id="SM00986"/>
    </source>
</evidence>
<dbReference type="Pfam" id="PF03167">
    <property type="entry name" value="UDG"/>
    <property type="match status" value="1"/>
</dbReference>
<comment type="catalytic activity">
    <reaction evidence="1">
        <text>Hydrolyzes single-stranded DNA or mismatched double-stranded DNA and polynucleotides, releasing free uracil.</text>
        <dbReference type="EC" id="3.2.2.27"/>
    </reaction>
</comment>